<name>A0ABM6RQX1_9FIRM</name>
<feature type="domain" description="Peptidoglycan binding-like" evidence="3">
    <location>
        <begin position="54"/>
        <end position="105"/>
    </location>
</feature>
<evidence type="ECO:0000313" key="6">
    <source>
        <dbReference type="Proteomes" id="UP000325292"/>
    </source>
</evidence>
<dbReference type="Gene3D" id="2.40.40.10">
    <property type="entry name" value="RlpA-like domain"/>
    <property type="match status" value="1"/>
</dbReference>
<dbReference type="SUPFAM" id="SSF50685">
    <property type="entry name" value="Barwin-like endoglucanases"/>
    <property type="match status" value="1"/>
</dbReference>
<dbReference type="Gene3D" id="1.10.101.10">
    <property type="entry name" value="PGBD-like superfamily/PGBD"/>
    <property type="match status" value="1"/>
</dbReference>
<feature type="domain" description="3D" evidence="4">
    <location>
        <begin position="176"/>
        <end position="244"/>
    </location>
</feature>
<evidence type="ECO:0000256" key="2">
    <source>
        <dbReference type="SAM" id="SignalP"/>
    </source>
</evidence>
<dbReference type="SUPFAM" id="SSF47090">
    <property type="entry name" value="PGBD-like"/>
    <property type="match status" value="1"/>
</dbReference>
<evidence type="ECO:0000259" key="4">
    <source>
        <dbReference type="Pfam" id="PF06725"/>
    </source>
</evidence>
<organism evidence="5 6">
    <name type="scientific">Sulfobacillus thermotolerans</name>
    <dbReference type="NCBI Taxonomy" id="338644"/>
    <lineage>
        <taxon>Bacteria</taxon>
        <taxon>Bacillati</taxon>
        <taxon>Bacillota</taxon>
        <taxon>Clostridia</taxon>
        <taxon>Eubacteriales</taxon>
        <taxon>Clostridiales Family XVII. Incertae Sedis</taxon>
        <taxon>Sulfobacillus</taxon>
    </lineage>
</organism>
<sequence>MGLWKPFALAISAMSSMLMVSSPTWAQSVTLPELEAQHPAMQHTLSYSDQGHWVMTLQADLQDLGFAAVGPVDGIFGPKTEQGVKDFQQAEGLPVTGTVDPATWQDILAGFHLTPAYSSSEGSAVQASNASPQTIDGKPVVAVYHMTATAYGPSAQDNYPYGPVDAFGQPLQPGMIAVDPSVIPLKSTVYVQGYHDSVLPQGGFLGQAMDTGGAIVGDRIDIFMDNGSQTVANFGIQPVTVYVLGQ</sequence>
<dbReference type="Pfam" id="PF01471">
    <property type="entry name" value="PG_binding_1"/>
    <property type="match status" value="1"/>
</dbReference>
<proteinExistence type="predicted"/>
<gene>
    <name evidence="5" type="ORF">BXT84_07405</name>
</gene>
<keyword evidence="1 2" id="KW-0732">Signal</keyword>
<reference evidence="5 6" key="1">
    <citation type="journal article" date="2019" name="Sci. Rep.">
        <title>Sulfobacillus thermotolerans: new insights into resistance and metabolic capacities of acidophilic chemolithotrophs.</title>
        <authorList>
            <person name="Panyushkina A.E."/>
            <person name="Babenko V.V."/>
            <person name="Nikitina A.S."/>
            <person name="Selezneva O.V."/>
            <person name="Tsaplina I.A."/>
            <person name="Letarova M.A."/>
            <person name="Kostryukova E.S."/>
            <person name="Letarov A.V."/>
        </authorList>
    </citation>
    <scope>NUCLEOTIDE SEQUENCE [LARGE SCALE GENOMIC DNA]</scope>
    <source>
        <strain evidence="5 6">Kr1</strain>
    </source>
</reference>
<evidence type="ECO:0000259" key="3">
    <source>
        <dbReference type="Pfam" id="PF01471"/>
    </source>
</evidence>
<evidence type="ECO:0000313" key="5">
    <source>
        <dbReference type="EMBL" id="AUW93789.1"/>
    </source>
</evidence>
<dbReference type="InterPro" id="IPR036365">
    <property type="entry name" value="PGBD-like_sf"/>
</dbReference>
<dbReference type="InterPro" id="IPR036366">
    <property type="entry name" value="PGBDSf"/>
</dbReference>
<dbReference type="PANTHER" id="PTHR39160:SF4">
    <property type="entry name" value="RESUSCITATION-PROMOTING FACTOR RPFB"/>
    <property type="match status" value="1"/>
</dbReference>
<keyword evidence="6" id="KW-1185">Reference proteome</keyword>
<feature type="chain" id="PRO_5047278047" evidence="2">
    <location>
        <begin position="27"/>
        <end position="246"/>
    </location>
</feature>
<dbReference type="CDD" id="cd14667">
    <property type="entry name" value="3D_containing_proteins"/>
    <property type="match status" value="1"/>
</dbReference>
<accession>A0ABM6RQX1</accession>
<protein>
    <submittedName>
        <fullName evidence="5">Peptidoglycan-binding protein</fullName>
    </submittedName>
</protein>
<dbReference type="InterPro" id="IPR010611">
    <property type="entry name" value="3D_dom"/>
</dbReference>
<evidence type="ECO:0000256" key="1">
    <source>
        <dbReference type="ARBA" id="ARBA00022729"/>
    </source>
</evidence>
<dbReference type="EMBL" id="CP019454">
    <property type="protein sequence ID" value="AUW93789.1"/>
    <property type="molecule type" value="Genomic_DNA"/>
</dbReference>
<dbReference type="InterPro" id="IPR059180">
    <property type="entry name" value="3D_YorM"/>
</dbReference>
<dbReference type="InterPro" id="IPR002477">
    <property type="entry name" value="Peptidoglycan-bd-like"/>
</dbReference>
<dbReference type="Pfam" id="PF06725">
    <property type="entry name" value="3D"/>
    <property type="match status" value="1"/>
</dbReference>
<dbReference type="Proteomes" id="UP000325292">
    <property type="component" value="Chromosome"/>
</dbReference>
<feature type="signal peptide" evidence="2">
    <location>
        <begin position="1"/>
        <end position="26"/>
    </location>
</feature>
<dbReference type="InterPro" id="IPR051933">
    <property type="entry name" value="Resuscitation_pf_RpfB"/>
</dbReference>
<dbReference type="PANTHER" id="PTHR39160">
    <property type="entry name" value="CELL WALL-BINDING PROTEIN YOCH"/>
    <property type="match status" value="1"/>
</dbReference>
<dbReference type="InterPro" id="IPR036908">
    <property type="entry name" value="RlpA-like_sf"/>
</dbReference>